<keyword evidence="1" id="KW-0472">Membrane</keyword>
<accession>A0A5E4LQW6</accession>
<gene>
    <name evidence="2" type="ORF">LFW2832_00642</name>
</gene>
<name>A0A5E4LQW6_9ARCH</name>
<proteinExistence type="predicted"/>
<evidence type="ECO:0000313" key="3">
    <source>
        <dbReference type="Proteomes" id="UP000789941"/>
    </source>
</evidence>
<evidence type="ECO:0000313" key="2">
    <source>
        <dbReference type="EMBL" id="VVC03971.1"/>
    </source>
</evidence>
<keyword evidence="1" id="KW-1133">Transmembrane helix</keyword>
<evidence type="ECO:0000256" key="1">
    <source>
        <dbReference type="SAM" id="Phobius"/>
    </source>
</evidence>
<feature type="transmembrane region" description="Helical" evidence="1">
    <location>
        <begin position="32"/>
        <end position="54"/>
    </location>
</feature>
<organism evidence="2 3">
    <name type="scientific">Candidatus Bilamarchaeum dharawalense</name>
    <dbReference type="NCBI Taxonomy" id="2885759"/>
    <lineage>
        <taxon>Archaea</taxon>
        <taxon>Candidatus Micrarchaeota</taxon>
        <taxon>Candidatus Micrarchaeia</taxon>
        <taxon>Candidatus Anstonellales</taxon>
        <taxon>Candidatus Bilamarchaeaceae</taxon>
        <taxon>Candidatus Bilamarchaeum</taxon>
    </lineage>
</organism>
<sequence length="232" mass="25446">MTRIYRDANVDRQLGKPPEVSKRPYFQATTRFVSSVVLGTALAFGVVGTTGLMLTPRAAMAQGSEITLGSMVIDKIDMAESLQNLKTQSLRYVRSEGVDPTTRNYSNLILVPGQFGTVFVLSADGTSGTAVKFPKEGQEKQWYGDFTKFRKAVEEYTGRTLEKMTTVIEVYTDPRTKEVALTAYGFPLDQNGNPIRYKNGYLGVAVSLYTKTGEVVAAAGVMLEPGMELAKR</sequence>
<dbReference type="EMBL" id="CABMJJ010000009">
    <property type="protein sequence ID" value="VVC03971.1"/>
    <property type="molecule type" value="Genomic_DNA"/>
</dbReference>
<comment type="caution">
    <text evidence="2">The sequence shown here is derived from an EMBL/GenBank/DDBJ whole genome shotgun (WGS) entry which is preliminary data.</text>
</comment>
<dbReference type="AlphaFoldDB" id="A0A5E4LQW6"/>
<dbReference type="Proteomes" id="UP000789941">
    <property type="component" value="Unassembled WGS sequence"/>
</dbReference>
<protein>
    <submittedName>
        <fullName evidence="2">Uncharacterized protein</fullName>
    </submittedName>
</protein>
<reference evidence="2 3" key="1">
    <citation type="submission" date="2019-08" db="EMBL/GenBank/DDBJ databases">
        <authorList>
            <person name="Vazquez-Campos X."/>
        </authorList>
    </citation>
    <scope>NUCLEOTIDE SEQUENCE [LARGE SCALE GENOMIC DNA]</scope>
    <source>
        <strain evidence="2">LFW-283_2</strain>
    </source>
</reference>
<keyword evidence="1" id="KW-0812">Transmembrane</keyword>